<comment type="caution">
    <text evidence="14">The sequence shown here is derived from an EMBL/GenBank/DDBJ whole genome shotgun (WGS) entry which is preliminary data.</text>
</comment>
<keyword evidence="5" id="KW-0349">Heme</keyword>
<reference evidence="14 15" key="1">
    <citation type="submission" date="2024-01" db="EMBL/GenBank/DDBJ databases">
        <title>A draft genome for the cacao thread blight pathogen Marasmiellus scandens.</title>
        <authorList>
            <person name="Baruah I.K."/>
            <person name="Leung J."/>
            <person name="Bukari Y."/>
            <person name="Amoako-Attah I."/>
            <person name="Meinhardt L.W."/>
            <person name="Bailey B.A."/>
            <person name="Cohen S.P."/>
        </authorList>
    </citation>
    <scope>NUCLEOTIDE SEQUENCE [LARGE SCALE GENOMIC DNA]</scope>
    <source>
        <strain evidence="14 15">GH-19</strain>
    </source>
</reference>
<dbReference type="Proteomes" id="UP001498398">
    <property type="component" value="Unassembled WGS sequence"/>
</dbReference>
<comment type="cofactor">
    <cofactor evidence="1">
        <name>heme</name>
        <dbReference type="ChEBI" id="CHEBI:30413"/>
    </cofactor>
</comment>
<evidence type="ECO:0000256" key="3">
    <source>
        <dbReference type="ARBA" id="ARBA00004721"/>
    </source>
</evidence>
<evidence type="ECO:0000256" key="1">
    <source>
        <dbReference type="ARBA" id="ARBA00001971"/>
    </source>
</evidence>
<protein>
    <recommendedName>
        <fullName evidence="16">Cytochrome P450</fullName>
    </recommendedName>
</protein>
<evidence type="ECO:0000256" key="2">
    <source>
        <dbReference type="ARBA" id="ARBA00004370"/>
    </source>
</evidence>
<dbReference type="SUPFAM" id="SSF48264">
    <property type="entry name" value="Cytochrome P450"/>
    <property type="match status" value="1"/>
</dbReference>
<dbReference type="PANTHER" id="PTHR24305:SF166">
    <property type="entry name" value="CYTOCHROME P450 12A4, MITOCHONDRIAL-RELATED"/>
    <property type="match status" value="1"/>
</dbReference>
<comment type="subcellular location">
    <subcellularLocation>
        <location evidence="2">Membrane</location>
    </subcellularLocation>
</comment>
<comment type="similarity">
    <text evidence="4">Belongs to the cytochrome P450 family.</text>
</comment>
<organism evidence="14 15">
    <name type="scientific">Marasmiellus scandens</name>
    <dbReference type="NCBI Taxonomy" id="2682957"/>
    <lineage>
        <taxon>Eukaryota</taxon>
        <taxon>Fungi</taxon>
        <taxon>Dikarya</taxon>
        <taxon>Basidiomycota</taxon>
        <taxon>Agaricomycotina</taxon>
        <taxon>Agaricomycetes</taxon>
        <taxon>Agaricomycetidae</taxon>
        <taxon>Agaricales</taxon>
        <taxon>Marasmiineae</taxon>
        <taxon>Omphalotaceae</taxon>
        <taxon>Marasmiellus</taxon>
    </lineage>
</organism>
<evidence type="ECO:0000256" key="7">
    <source>
        <dbReference type="ARBA" id="ARBA00022723"/>
    </source>
</evidence>
<dbReference type="InterPro" id="IPR036396">
    <property type="entry name" value="Cyt_P450_sf"/>
</dbReference>
<keyword evidence="12 13" id="KW-0472">Membrane</keyword>
<evidence type="ECO:0000256" key="12">
    <source>
        <dbReference type="ARBA" id="ARBA00023136"/>
    </source>
</evidence>
<comment type="pathway">
    <text evidence="3">Secondary metabolite biosynthesis; terpenoid biosynthesis.</text>
</comment>
<evidence type="ECO:0000256" key="8">
    <source>
        <dbReference type="ARBA" id="ARBA00022989"/>
    </source>
</evidence>
<dbReference type="EMBL" id="JBANRG010000068">
    <property type="protein sequence ID" value="KAK7440395.1"/>
    <property type="molecule type" value="Genomic_DNA"/>
</dbReference>
<proteinExistence type="inferred from homology"/>
<keyword evidence="15" id="KW-1185">Reference proteome</keyword>
<keyword evidence="9" id="KW-0560">Oxidoreductase</keyword>
<feature type="transmembrane region" description="Helical" evidence="13">
    <location>
        <begin position="6"/>
        <end position="26"/>
    </location>
</feature>
<keyword evidence="8 13" id="KW-1133">Transmembrane helix</keyword>
<keyword evidence="10" id="KW-0408">Iron</keyword>
<evidence type="ECO:0000256" key="4">
    <source>
        <dbReference type="ARBA" id="ARBA00010617"/>
    </source>
</evidence>
<evidence type="ECO:0000256" key="9">
    <source>
        <dbReference type="ARBA" id="ARBA00023002"/>
    </source>
</evidence>
<keyword evidence="7" id="KW-0479">Metal-binding</keyword>
<gene>
    <name evidence="14" type="ORF">VKT23_017032</name>
</gene>
<evidence type="ECO:0000256" key="11">
    <source>
        <dbReference type="ARBA" id="ARBA00023033"/>
    </source>
</evidence>
<dbReference type="InterPro" id="IPR050121">
    <property type="entry name" value="Cytochrome_P450_monoxygenase"/>
</dbReference>
<name>A0ABR1IW10_9AGAR</name>
<dbReference type="PANTHER" id="PTHR24305">
    <property type="entry name" value="CYTOCHROME P450"/>
    <property type="match status" value="1"/>
</dbReference>
<evidence type="ECO:0000256" key="13">
    <source>
        <dbReference type="SAM" id="Phobius"/>
    </source>
</evidence>
<sequence>MDFPWLLLFLVIATWSLTSFVYRLFLHPLRNFPGPRIAALTDYYAGYYDIVKDGGFLNRIKQLHAQYAGPVVRVGPNALHFADPQAFADIYTHGTSFTKAGLLYDTFFHIIESSFGFKDPQKARQRRQLLNPLFSRRAIIKLKDFIQDKVLTTVS</sequence>
<evidence type="ECO:0000256" key="6">
    <source>
        <dbReference type="ARBA" id="ARBA00022692"/>
    </source>
</evidence>
<dbReference type="Gene3D" id="1.10.630.10">
    <property type="entry name" value="Cytochrome P450"/>
    <property type="match status" value="1"/>
</dbReference>
<evidence type="ECO:0000256" key="10">
    <source>
        <dbReference type="ARBA" id="ARBA00023004"/>
    </source>
</evidence>
<evidence type="ECO:0000256" key="5">
    <source>
        <dbReference type="ARBA" id="ARBA00022617"/>
    </source>
</evidence>
<accession>A0ABR1IW10</accession>
<keyword evidence="6 13" id="KW-0812">Transmembrane</keyword>
<evidence type="ECO:0000313" key="15">
    <source>
        <dbReference type="Proteomes" id="UP001498398"/>
    </source>
</evidence>
<evidence type="ECO:0000313" key="14">
    <source>
        <dbReference type="EMBL" id="KAK7440395.1"/>
    </source>
</evidence>
<keyword evidence="11" id="KW-0503">Monooxygenase</keyword>
<evidence type="ECO:0008006" key="16">
    <source>
        <dbReference type="Google" id="ProtNLM"/>
    </source>
</evidence>